<evidence type="ECO:0000256" key="1">
    <source>
        <dbReference type="ARBA" id="ARBA00004370"/>
    </source>
</evidence>
<evidence type="ECO:0000256" key="2">
    <source>
        <dbReference type="ARBA" id="ARBA00022692"/>
    </source>
</evidence>
<keyword evidence="3 5" id="KW-1133">Transmembrane helix</keyword>
<dbReference type="GO" id="GO:0016020">
    <property type="term" value="C:membrane"/>
    <property type="evidence" value="ECO:0007669"/>
    <property type="project" value="UniProtKB-SubCell"/>
</dbReference>
<keyword evidence="4 5" id="KW-0472">Membrane</keyword>
<dbReference type="Pfam" id="PF05101">
    <property type="entry name" value="VirB3"/>
    <property type="match status" value="1"/>
</dbReference>
<dbReference type="AlphaFoldDB" id="A0A0A3YHL9"/>
<reference evidence="6 7" key="1">
    <citation type="submission" date="2014-09" db="EMBL/GenBank/DDBJ databases">
        <title>Draft genome of Bradyrhizobium japonicum Is-34.</title>
        <authorList>
            <person name="Tsurumaru H."/>
            <person name="Yamakawa T."/>
            <person name="Hashimoto S."/>
            <person name="Okizaki K."/>
            <person name="Kanesaki Y."/>
            <person name="Yoshikawa H."/>
            <person name="Yajima S."/>
        </authorList>
    </citation>
    <scope>NUCLEOTIDE SEQUENCE [LARGE SCALE GENOMIC DNA]</scope>
    <source>
        <strain evidence="6 7">Is-34</strain>
    </source>
</reference>
<evidence type="ECO:0000256" key="4">
    <source>
        <dbReference type="ARBA" id="ARBA00023136"/>
    </source>
</evidence>
<organism evidence="6 7">
    <name type="scientific">Bradyrhizobium japonicum</name>
    <dbReference type="NCBI Taxonomy" id="375"/>
    <lineage>
        <taxon>Bacteria</taxon>
        <taxon>Pseudomonadati</taxon>
        <taxon>Pseudomonadota</taxon>
        <taxon>Alphaproteobacteria</taxon>
        <taxon>Hyphomicrobiales</taxon>
        <taxon>Nitrobacteraceae</taxon>
        <taxon>Bradyrhizobium</taxon>
    </lineage>
</organism>
<dbReference type="RefSeq" id="WP_041960839.1">
    <property type="nucleotide sequence ID" value="NZ_JRPN01000062.1"/>
</dbReference>
<feature type="transmembrane region" description="Helical" evidence="5">
    <location>
        <begin position="29"/>
        <end position="55"/>
    </location>
</feature>
<comment type="subcellular location">
    <subcellularLocation>
        <location evidence="1">Membrane</location>
    </subcellularLocation>
</comment>
<evidence type="ECO:0000256" key="5">
    <source>
        <dbReference type="SAM" id="Phobius"/>
    </source>
</evidence>
<gene>
    <name evidence="6" type="ORF">MA20_46015</name>
</gene>
<keyword evidence="2 5" id="KW-0812">Transmembrane</keyword>
<evidence type="ECO:0000256" key="3">
    <source>
        <dbReference type="ARBA" id="ARBA00022989"/>
    </source>
</evidence>
<evidence type="ECO:0000313" key="6">
    <source>
        <dbReference type="EMBL" id="KGT73198.1"/>
    </source>
</evidence>
<dbReference type="EMBL" id="JRPN01000062">
    <property type="protein sequence ID" value="KGT73198.1"/>
    <property type="molecule type" value="Genomic_DNA"/>
</dbReference>
<comment type="caution">
    <text evidence="6">The sequence shown here is derived from an EMBL/GenBank/DDBJ whole genome shotgun (WGS) entry which is preliminary data.</text>
</comment>
<dbReference type="InterPro" id="IPR016704">
    <property type="entry name" value="Conjugal_tfr_TrbD"/>
</dbReference>
<accession>A0A0A3YHL9</accession>
<dbReference type="InterPro" id="IPR007792">
    <property type="entry name" value="T4SS_VirB3/TrbD/AvhB"/>
</dbReference>
<name>A0A0A3YHL9_BRAJP</name>
<sequence length="85" mass="9169">MRPVGFELVLHRSLTEPILIGGAPRAATILIGTLSAVLALGLRLWLAGLVLWVVGHSAAVWLSKRDPAFVEVAIRHTKHKGRLAC</sequence>
<dbReference type="PIRSF" id="PIRSF017854">
    <property type="entry name" value="T4SS_TrbD"/>
    <property type="match status" value="1"/>
</dbReference>
<evidence type="ECO:0000313" key="7">
    <source>
        <dbReference type="Proteomes" id="UP000030377"/>
    </source>
</evidence>
<protein>
    <submittedName>
        <fullName evidence="6">Conjugal transfer protein</fullName>
    </submittedName>
</protein>
<proteinExistence type="predicted"/>
<dbReference type="Proteomes" id="UP000030377">
    <property type="component" value="Unassembled WGS sequence"/>
</dbReference>